<evidence type="ECO:0000256" key="2">
    <source>
        <dbReference type="ARBA" id="ARBA00007637"/>
    </source>
</evidence>
<dbReference type="InterPro" id="IPR001509">
    <property type="entry name" value="Epimerase_deHydtase"/>
</dbReference>
<evidence type="ECO:0000259" key="3">
    <source>
        <dbReference type="Pfam" id="PF01370"/>
    </source>
</evidence>
<feature type="domain" description="NAD-dependent epimerase/dehydratase" evidence="3">
    <location>
        <begin position="182"/>
        <end position="278"/>
    </location>
</feature>
<dbReference type="InterPro" id="IPR036291">
    <property type="entry name" value="NAD(P)-bd_dom_sf"/>
</dbReference>
<dbReference type="CDD" id="cd08946">
    <property type="entry name" value="SDR_e"/>
    <property type="match status" value="1"/>
</dbReference>
<gene>
    <name evidence="4" type="ORF">BURPS1710A_3625</name>
</gene>
<evidence type="ECO:0000313" key="4">
    <source>
        <dbReference type="EMBL" id="EET08729.1"/>
    </source>
</evidence>
<dbReference type="PRINTS" id="PR01713">
    <property type="entry name" value="NUCEPIMERASE"/>
</dbReference>
<dbReference type="EMBL" id="CM000832">
    <property type="protein sequence ID" value="EET08729.1"/>
    <property type="molecule type" value="Genomic_DNA"/>
</dbReference>
<evidence type="ECO:0000313" key="5">
    <source>
        <dbReference type="Proteomes" id="UP000001812"/>
    </source>
</evidence>
<reference evidence="4 5" key="2">
    <citation type="submission" date="2009-05" db="EMBL/GenBank/DDBJ databases">
        <authorList>
            <person name="Harkins D.M."/>
            <person name="DeShazer D."/>
            <person name="Woods D.E."/>
            <person name="Brinkac L.M."/>
            <person name="Brown K.A."/>
            <person name="Hung G.C."/>
            <person name="Tuanyok A."/>
            <person name="Zhang B."/>
            <person name="Nierman W.C."/>
        </authorList>
    </citation>
    <scope>NUCLEOTIDE SEQUENCE [LARGE SCALE GENOMIC DNA]</scope>
    <source>
        <strain evidence="4 5">1710a</strain>
    </source>
</reference>
<dbReference type="Proteomes" id="UP000001812">
    <property type="component" value="Chromosome I"/>
</dbReference>
<dbReference type="Pfam" id="PF01370">
    <property type="entry name" value="Epimerase"/>
    <property type="match status" value="2"/>
</dbReference>
<dbReference type="PANTHER" id="PTHR43000">
    <property type="entry name" value="DTDP-D-GLUCOSE 4,6-DEHYDRATASE-RELATED"/>
    <property type="match status" value="1"/>
</dbReference>
<proteinExistence type="inferred from homology"/>
<dbReference type="HOGENOM" id="CLU_007383_1_7_4"/>
<protein>
    <submittedName>
        <fullName evidence="4">NAD-dependent epimerase/dehydratase family protein</fullName>
    </submittedName>
</protein>
<comment type="pathway">
    <text evidence="1">Bacterial outer membrane biogenesis; LPS O-antigen biosynthesis.</text>
</comment>
<comment type="similarity">
    <text evidence="2">Belongs to the NAD(P)-dependent epimerase/dehydratase family.</text>
</comment>
<sequence length="364" mass="39307">MMSDVNASLVDGKKILVTGGAGFIGCAISERLAARASRYVVMDNLHPQIHASAVRPGALHEKAELVVADVTDAGAWDALLSDFQPEIIIHLAAETGTGQSLTEASRHALVNVVGTTRLTDALVKHGIVVEHILLTSSRAVYGEGAWQKDDGTIVYPGQRGRAQLEAAQWDFPGMTMLPSRADRTEPRPTSVYGATKLAQEHVLRAWSLATKTPLSILRLQNVYGPGQSLTNSYTGIVALFSRLAREKKVIPLYEDGNVTRDFVSIDDVADAIVATLVRTPEALSLFDIGSGQATSILDMARIIAAHYGAPEPQINGAFRDGDVRHAACDLSESLANLGWKPQWSLKRGIGELQTWIAQELDRKN</sequence>
<name>A0A0E1W8H0_BURPE</name>
<organism evidence="4 5">
    <name type="scientific">Burkholderia pseudomallei 1710a</name>
    <dbReference type="NCBI Taxonomy" id="320371"/>
    <lineage>
        <taxon>Bacteria</taxon>
        <taxon>Pseudomonadati</taxon>
        <taxon>Pseudomonadota</taxon>
        <taxon>Betaproteobacteria</taxon>
        <taxon>Burkholderiales</taxon>
        <taxon>Burkholderiaceae</taxon>
        <taxon>Burkholderia</taxon>
        <taxon>pseudomallei group</taxon>
    </lineage>
</organism>
<accession>A0A0E1W8H0</accession>
<feature type="domain" description="NAD-dependent epimerase/dehydratase" evidence="3">
    <location>
        <begin position="15"/>
        <end position="147"/>
    </location>
</feature>
<dbReference type="AlphaFoldDB" id="A0A0E1W8H0"/>
<dbReference type="SUPFAM" id="SSF51735">
    <property type="entry name" value="NAD(P)-binding Rossmann-fold domains"/>
    <property type="match status" value="1"/>
</dbReference>
<reference evidence="5" key="1">
    <citation type="submission" date="2007-08" db="EMBL/GenBank/DDBJ databases">
        <title>Annotation of Burkholderia pseudomallei 1710a.</title>
        <authorList>
            <person name="Harkins D.M."/>
            <person name="DeShazer D."/>
            <person name="Woods D.E."/>
            <person name="Brinkac L.M."/>
            <person name="Brown K.A."/>
            <person name="Hung G.C."/>
            <person name="Tuanyok A."/>
            <person name="Zhang B."/>
            <person name="Nierman W.C."/>
        </authorList>
    </citation>
    <scope>NUCLEOTIDE SEQUENCE [LARGE SCALE GENOMIC DNA]</scope>
    <source>
        <strain evidence="5">1710a</strain>
    </source>
</reference>
<evidence type="ECO:0000256" key="1">
    <source>
        <dbReference type="ARBA" id="ARBA00005125"/>
    </source>
</evidence>
<dbReference type="Gene3D" id="3.40.50.720">
    <property type="entry name" value="NAD(P)-binding Rossmann-like Domain"/>
    <property type="match status" value="1"/>
</dbReference>